<dbReference type="InterPro" id="IPR036457">
    <property type="entry name" value="PPM-type-like_dom_sf"/>
</dbReference>
<dbReference type="Proteomes" id="UP000517523">
    <property type="component" value="Unassembled WGS sequence"/>
</dbReference>
<dbReference type="EMBL" id="JACHXJ010000001">
    <property type="protein sequence ID" value="MBB3126010.1"/>
    <property type="molecule type" value="Genomic_DNA"/>
</dbReference>
<evidence type="ECO:0000313" key="1">
    <source>
        <dbReference type="EMBL" id="MBB3126010.1"/>
    </source>
</evidence>
<gene>
    <name evidence="1" type="ORF">FHS19_000664</name>
</gene>
<dbReference type="RefSeq" id="WP_312887140.1">
    <property type="nucleotide sequence ID" value="NZ_JACHXJ010000001.1"/>
</dbReference>
<name>A0A839TJT3_9BACL</name>
<protein>
    <submittedName>
        <fullName evidence="1">Serine/threonine protein phosphatase PrpC</fullName>
    </submittedName>
</protein>
<proteinExistence type="predicted"/>
<sequence length="269" mass="30245">MKINSAATGDMFTFISSQAQEQPLASHSGRVLCRYAYGRAIETLLQGENGQDFVGVQTYGDVCNFVLCDGVSMSYQGDFAARFLGNTLLDWLDHTRDWSSAGFADFMTSITESASAQLLRLAPPGGVPSLLREVLEDKQRTGSQSMYICGRIELPISRKKQGRLWMAWQGDSRLRFWKDGLEISEHFDDTFRTHERWSTLTGPVGGKPHVYQTRLDYGMPMRLQLYTDGLADLDPIHQVLPDELIQILLDAPHTEGLQDDAAFLELQWS</sequence>
<comment type="caution">
    <text evidence="1">The sequence shown here is derived from an EMBL/GenBank/DDBJ whole genome shotgun (WGS) entry which is preliminary data.</text>
</comment>
<reference evidence="1 2" key="1">
    <citation type="submission" date="2020-08" db="EMBL/GenBank/DDBJ databases">
        <title>Genomic Encyclopedia of Type Strains, Phase III (KMG-III): the genomes of soil and plant-associated and newly described type strains.</title>
        <authorList>
            <person name="Whitman W."/>
        </authorList>
    </citation>
    <scope>NUCLEOTIDE SEQUENCE [LARGE SCALE GENOMIC DNA]</scope>
    <source>
        <strain evidence="1 2">CECT 5831</strain>
    </source>
</reference>
<dbReference type="SUPFAM" id="SSF81606">
    <property type="entry name" value="PP2C-like"/>
    <property type="match status" value="1"/>
</dbReference>
<evidence type="ECO:0000313" key="2">
    <source>
        <dbReference type="Proteomes" id="UP000517523"/>
    </source>
</evidence>
<dbReference type="Gene3D" id="3.60.40.10">
    <property type="entry name" value="PPM-type phosphatase domain"/>
    <property type="match status" value="1"/>
</dbReference>
<dbReference type="AlphaFoldDB" id="A0A839TJT3"/>
<organism evidence="1 2">
    <name type="scientific">Paenibacillus rhizosphaerae</name>
    <dbReference type="NCBI Taxonomy" id="297318"/>
    <lineage>
        <taxon>Bacteria</taxon>
        <taxon>Bacillati</taxon>
        <taxon>Bacillota</taxon>
        <taxon>Bacilli</taxon>
        <taxon>Bacillales</taxon>
        <taxon>Paenibacillaceae</taxon>
        <taxon>Paenibacillus</taxon>
    </lineage>
</organism>
<accession>A0A839TJT3</accession>